<evidence type="ECO:0000313" key="3">
    <source>
        <dbReference type="Proteomes" id="UP000013378"/>
    </source>
</evidence>
<comment type="caution">
    <text evidence="2">The sequence shown here is derived from an EMBL/GenBank/DDBJ whole genome shotgun (WGS) entry which is preliminary data.</text>
</comment>
<organism evidence="2 3">
    <name type="scientific">Caldisalinibacter kiritimatiensis</name>
    <dbReference type="NCBI Taxonomy" id="1304284"/>
    <lineage>
        <taxon>Bacteria</taxon>
        <taxon>Bacillati</taxon>
        <taxon>Bacillota</taxon>
        <taxon>Tissierellia</taxon>
        <taxon>Tissierellales</taxon>
        <taxon>Thermohalobacteraceae</taxon>
        <taxon>Caldisalinibacter</taxon>
    </lineage>
</organism>
<feature type="region of interest" description="Disordered" evidence="1">
    <location>
        <begin position="1"/>
        <end position="21"/>
    </location>
</feature>
<dbReference type="Proteomes" id="UP000013378">
    <property type="component" value="Unassembled WGS sequence"/>
</dbReference>
<dbReference type="EMBL" id="ARZA01000019">
    <property type="protein sequence ID" value="EOD01791.1"/>
    <property type="molecule type" value="Genomic_DNA"/>
</dbReference>
<accession>R1CT15</accession>
<evidence type="ECO:0000256" key="1">
    <source>
        <dbReference type="SAM" id="MobiDB-lite"/>
    </source>
</evidence>
<dbReference type="AlphaFoldDB" id="R1CT15"/>
<proteinExistence type="predicted"/>
<gene>
    <name evidence="2" type="ORF">L21TH_0127</name>
</gene>
<name>R1CT15_9FIRM</name>
<reference evidence="2 3" key="1">
    <citation type="journal article" date="2015" name="Geomicrobiol. J.">
        <title>Caldisalinibacter kiritimatiensis gen. nov., sp. nov., a moderately thermohalophilic thiosulfate-reducing bacterium from a hypersaline microbial mat.</title>
        <authorList>
            <person name="Ben Hania W."/>
            <person name="Joseph M."/>
            <person name="Fiebig A."/>
            <person name="Bunk B."/>
            <person name="Klenk H.-P."/>
            <person name="Fardeau M.-L."/>
            <person name="Spring S."/>
        </authorList>
    </citation>
    <scope>NUCLEOTIDE SEQUENCE [LARGE SCALE GENOMIC DNA]</scope>
    <source>
        <strain evidence="2 3">L21-TH-D2</strain>
    </source>
</reference>
<evidence type="ECO:0000313" key="2">
    <source>
        <dbReference type="EMBL" id="EOD01791.1"/>
    </source>
</evidence>
<keyword evidence="3" id="KW-1185">Reference proteome</keyword>
<sequence length="178" mass="21000">MKENEDTSPTNKSLANLFPSDKVYNNHNTTSLNINGEQTKANFIDVKYTEFGIYLPKYIKIKNFEDGNEFYLNEGEYITFIYDFISEDEDFDSCKLKAQEFVKDFGPVSNVEMITELQNYSEYLGSKINEYGKEKDFFLYKYNDKAIIIRITYRKENRKKILPIFLGIIKTTKYIPPE</sequence>
<protein>
    <submittedName>
        <fullName evidence="2">Uncharacterized protein</fullName>
    </submittedName>
</protein>